<evidence type="ECO:0000313" key="1">
    <source>
        <dbReference type="EMBL" id="MBV6343137.1"/>
    </source>
</evidence>
<accession>A0ABS6S2S0</accession>
<sequence length="163" mass="18835">MAKFTWGTSSIVIDSREQLPYIFVGHPTIVSGIKTGDYSVTGMEDRVCVERKSQADYWGCLGKSRPRFIKELERLQAIPWSLVVIEASLAQVREGLFYYTGDYEGARKSRIPGTAALNSALLWMLEYPNVRFQFAGSREEGEWLTLNWLMMALRYQRHREKEE</sequence>
<protein>
    <submittedName>
        <fullName evidence="1">ERCC4 domain-containing protein</fullName>
    </submittedName>
</protein>
<dbReference type="RefSeq" id="WP_218253742.1">
    <property type="nucleotide sequence ID" value="NZ_JABXWD010000458.1"/>
</dbReference>
<name>A0ABS6S2S0_9BACT</name>
<reference evidence="1 2" key="1">
    <citation type="journal article" date="2020" name="J Geophys Res Biogeosci">
        <title>Magnetotaxis as an Adaptation to Enable Bacterial Shuttling of Microbial Sulfur and Sulfur Cycling Across Aquatic Oxic#Anoxic Interfaces.</title>
        <authorList>
            <person name="Li J."/>
            <person name="Liu P."/>
            <person name="Wang J."/>
            <person name="Roberts A.P."/>
            <person name="Pan Y."/>
        </authorList>
    </citation>
    <scope>NUCLEOTIDE SEQUENCE [LARGE SCALE GENOMIC DNA]</scope>
    <source>
        <strain evidence="1 2">MYR-1_YQ</strain>
    </source>
</reference>
<dbReference type="Proteomes" id="UP001196980">
    <property type="component" value="Unassembled WGS sequence"/>
</dbReference>
<organism evidence="1 2">
    <name type="scientific">Candidatus Magnetobacterium casense</name>
    <dbReference type="NCBI Taxonomy" id="1455061"/>
    <lineage>
        <taxon>Bacteria</taxon>
        <taxon>Pseudomonadati</taxon>
        <taxon>Nitrospirota</taxon>
        <taxon>Thermodesulfovibrionia</taxon>
        <taxon>Thermodesulfovibrionales</taxon>
        <taxon>Candidatus Magnetobacteriaceae</taxon>
        <taxon>Candidatus Magnetobacterium</taxon>
    </lineage>
</organism>
<gene>
    <name evidence="1" type="ORF">HWQ67_16275</name>
</gene>
<evidence type="ECO:0000313" key="2">
    <source>
        <dbReference type="Proteomes" id="UP001196980"/>
    </source>
</evidence>
<dbReference type="EMBL" id="JABXWD010000458">
    <property type="protein sequence ID" value="MBV6343137.1"/>
    <property type="molecule type" value="Genomic_DNA"/>
</dbReference>
<comment type="caution">
    <text evidence="1">The sequence shown here is derived from an EMBL/GenBank/DDBJ whole genome shotgun (WGS) entry which is preliminary data.</text>
</comment>
<proteinExistence type="predicted"/>
<keyword evidence="2" id="KW-1185">Reference proteome</keyword>